<sequence length="80" mass="9267">MPKVMHIRDVPDDVHDAIARAARAEGLSLTRYMQRELEHLARRAQIVRDNVEVVRRTQERVRGRSDRDTILAVLHDGRGD</sequence>
<dbReference type="STRING" id="554083.BKD30_12145"/>
<keyword evidence="2" id="KW-1185">Reference proteome</keyword>
<dbReference type="EMBL" id="MRDE01000072">
    <property type="protein sequence ID" value="OMH23634.1"/>
    <property type="molecule type" value="Genomic_DNA"/>
</dbReference>
<dbReference type="InterPro" id="IPR013321">
    <property type="entry name" value="Arc_rbn_hlx_hlx"/>
</dbReference>
<dbReference type="GO" id="GO:0006355">
    <property type="term" value="P:regulation of DNA-templated transcription"/>
    <property type="evidence" value="ECO:0007669"/>
    <property type="project" value="InterPro"/>
</dbReference>
<reference evidence="1 2" key="1">
    <citation type="submission" date="2016-12" db="EMBL/GenBank/DDBJ databases">
        <title>Draft genome of Tersicoccus phoenicis 1P05MA.</title>
        <authorList>
            <person name="Nakajima Y."/>
            <person name="Yoshizawa S."/>
            <person name="Nakamura K."/>
            <person name="Ogura Y."/>
            <person name="Hayashi T."/>
            <person name="Kogure K."/>
        </authorList>
    </citation>
    <scope>NUCLEOTIDE SEQUENCE [LARGE SCALE GENOMIC DNA]</scope>
    <source>
        <strain evidence="1 2">1p05MA</strain>
    </source>
</reference>
<evidence type="ECO:0008006" key="3">
    <source>
        <dbReference type="Google" id="ProtNLM"/>
    </source>
</evidence>
<dbReference type="InterPro" id="IPR010985">
    <property type="entry name" value="Ribbon_hlx_hlx"/>
</dbReference>
<dbReference type="AlphaFoldDB" id="A0A1R1L7W6"/>
<organism evidence="1 2">
    <name type="scientific">Tersicoccus phoenicis</name>
    <dbReference type="NCBI Taxonomy" id="554083"/>
    <lineage>
        <taxon>Bacteria</taxon>
        <taxon>Bacillati</taxon>
        <taxon>Actinomycetota</taxon>
        <taxon>Actinomycetes</taxon>
        <taxon>Micrococcales</taxon>
        <taxon>Micrococcaceae</taxon>
        <taxon>Tersicoccus</taxon>
    </lineage>
</organism>
<evidence type="ECO:0000313" key="2">
    <source>
        <dbReference type="Proteomes" id="UP000187085"/>
    </source>
</evidence>
<evidence type="ECO:0000313" key="1">
    <source>
        <dbReference type="EMBL" id="OMH23634.1"/>
    </source>
</evidence>
<comment type="caution">
    <text evidence="1">The sequence shown here is derived from an EMBL/GenBank/DDBJ whole genome shotgun (WGS) entry which is preliminary data.</text>
</comment>
<dbReference type="OrthoDB" id="7107936at2"/>
<dbReference type="SUPFAM" id="SSF47598">
    <property type="entry name" value="Ribbon-helix-helix"/>
    <property type="match status" value="1"/>
</dbReference>
<proteinExistence type="predicted"/>
<gene>
    <name evidence="1" type="ORF">BKD30_12145</name>
</gene>
<protein>
    <recommendedName>
        <fullName evidence="3">Antitoxin</fullName>
    </recommendedName>
</protein>
<dbReference type="RefSeq" id="WP_076704907.1">
    <property type="nucleotide sequence ID" value="NZ_MRDE01000072.1"/>
</dbReference>
<dbReference type="Proteomes" id="UP000187085">
    <property type="component" value="Unassembled WGS sequence"/>
</dbReference>
<name>A0A1R1L7W6_9MICC</name>
<dbReference type="Gene3D" id="1.10.1220.10">
    <property type="entry name" value="Met repressor-like"/>
    <property type="match status" value="1"/>
</dbReference>
<accession>A0A1R1L7W6</accession>